<reference evidence="2 3" key="1">
    <citation type="submission" date="2019-03" db="EMBL/GenBank/DDBJ databases">
        <title>Genomic Encyclopedia of Type Strains, Phase III (KMG-III): the genomes of soil and plant-associated and newly described type strains.</title>
        <authorList>
            <person name="Whitman W."/>
        </authorList>
    </citation>
    <scope>NUCLEOTIDE SEQUENCE [LARGE SCALE GENOMIC DNA]</scope>
    <source>
        <strain evidence="2 3">VKM Ac-2575</strain>
    </source>
</reference>
<comment type="caution">
    <text evidence="2">The sequence shown here is derived from an EMBL/GenBank/DDBJ whole genome shotgun (WGS) entry which is preliminary data.</text>
</comment>
<evidence type="ECO:0000313" key="2">
    <source>
        <dbReference type="EMBL" id="TDU91704.1"/>
    </source>
</evidence>
<name>A0A4R7THG1_9ACTN</name>
<sequence>MPISTTLPAVDASAAQAAAADRRARRTTYVAYTALGWVVLFFSFHIYWYLGGSLASPGELPPLTPGTHSDAAGSAHARVRLVAMIVEVPVLSAWPIGAWVCLAIARGWARGRRARVIKALVWAGCVVLLLRGGSGILDDVTRATGLLSNGITGLSIEATTGHDHLRWADWTIDAYFLAGGIIFWLLATLHGKQPTRSRKRRGPGSAEDRPLGNELVGIAESAHSEVLSEDTVAFEPLVQRPVPLWARRMAHIIPLLVLPSALWRWAVAFGFPMGMVNSSGDPDVLRGWPAVYVAGISVLTELVALTAFGLVQPLGEEVPRWSPFFGGRAVRPKAVIIAATVGSVALFLIWTVGFWQVWTSGQPGPMVSPLWAAVFTICYAPLNLWGPALLTLTWAYHRRAAGSGLDKATS</sequence>
<feature type="transmembrane region" description="Helical" evidence="1">
    <location>
        <begin position="249"/>
        <end position="271"/>
    </location>
</feature>
<gene>
    <name evidence="2" type="ORF">EV138_5316</name>
</gene>
<feature type="transmembrane region" description="Helical" evidence="1">
    <location>
        <begin position="370"/>
        <end position="396"/>
    </location>
</feature>
<dbReference type="AlphaFoldDB" id="A0A4R7THG1"/>
<dbReference type="RefSeq" id="WP_133981406.1">
    <property type="nucleotide sequence ID" value="NZ_SOCE01000001.1"/>
</dbReference>
<keyword evidence="1" id="KW-0812">Transmembrane</keyword>
<dbReference type="Proteomes" id="UP000295151">
    <property type="component" value="Unassembled WGS sequence"/>
</dbReference>
<keyword evidence="1" id="KW-0472">Membrane</keyword>
<protein>
    <submittedName>
        <fullName evidence="2">Uncharacterized protein DUF3995</fullName>
    </submittedName>
</protein>
<keyword evidence="1" id="KW-1133">Transmembrane helix</keyword>
<proteinExistence type="predicted"/>
<feature type="transmembrane region" description="Helical" evidence="1">
    <location>
        <begin position="116"/>
        <end position="137"/>
    </location>
</feature>
<evidence type="ECO:0000256" key="1">
    <source>
        <dbReference type="SAM" id="Phobius"/>
    </source>
</evidence>
<feature type="transmembrane region" description="Helical" evidence="1">
    <location>
        <begin position="291"/>
        <end position="314"/>
    </location>
</feature>
<keyword evidence="3" id="KW-1185">Reference proteome</keyword>
<feature type="transmembrane region" description="Helical" evidence="1">
    <location>
        <begin position="81"/>
        <end position="104"/>
    </location>
</feature>
<feature type="transmembrane region" description="Helical" evidence="1">
    <location>
        <begin position="174"/>
        <end position="191"/>
    </location>
</feature>
<accession>A0A4R7THG1</accession>
<evidence type="ECO:0000313" key="3">
    <source>
        <dbReference type="Proteomes" id="UP000295151"/>
    </source>
</evidence>
<dbReference type="OrthoDB" id="2717873at2"/>
<feature type="transmembrane region" description="Helical" evidence="1">
    <location>
        <begin position="29"/>
        <end position="50"/>
    </location>
</feature>
<dbReference type="EMBL" id="SOCE01000001">
    <property type="protein sequence ID" value="TDU91704.1"/>
    <property type="molecule type" value="Genomic_DNA"/>
</dbReference>
<feature type="transmembrane region" description="Helical" evidence="1">
    <location>
        <begin position="335"/>
        <end position="358"/>
    </location>
</feature>
<organism evidence="2 3">
    <name type="scientific">Kribbella voronezhensis</name>
    <dbReference type="NCBI Taxonomy" id="2512212"/>
    <lineage>
        <taxon>Bacteria</taxon>
        <taxon>Bacillati</taxon>
        <taxon>Actinomycetota</taxon>
        <taxon>Actinomycetes</taxon>
        <taxon>Propionibacteriales</taxon>
        <taxon>Kribbellaceae</taxon>
        <taxon>Kribbella</taxon>
    </lineage>
</organism>